<evidence type="ECO:0000256" key="3">
    <source>
        <dbReference type="ARBA" id="ARBA00022448"/>
    </source>
</evidence>
<dbReference type="AlphaFoldDB" id="A0A2K4ZDD2"/>
<proteinExistence type="inferred from homology"/>
<feature type="transmembrane region" description="Helical" evidence="8">
    <location>
        <begin position="226"/>
        <end position="256"/>
    </location>
</feature>
<name>A0A2K4ZDD2_9FIRM</name>
<dbReference type="InterPro" id="IPR000522">
    <property type="entry name" value="ABC_transptr_permease_BtuC"/>
</dbReference>
<accession>A0A2K4ZDD2</accession>
<sequence>MLLGGGILAVLLVTVLSLCLGNVHFTPGELFGILQGSEGNVNRSILLYARLPRTFASLLAGAALAVSGAVLQNVLANRLASPGVIGVNAGAGLGVTLCGAGGILSGYAVSLSAFAGSLVSIFLIFLFSRRMNASKTTVILSGVALNSILNAICESVTVLDTDLAMLSIDFRVGGFSAVSFTRLFPAAVLISLALSGLFSLCNELDIVTLGDETAQGVGLAVGRYRMIFLVLAALLAGAAVSFSGLLGFVGLIVPHFVRRFTGNESGRLLPLCALSGAAFVTFCDLAARLLFLPYELPVGILMSVVGGPVFLVLLVRYRGGLG</sequence>
<gene>
    <name evidence="9" type="primary">hmuU</name>
    <name evidence="9" type="ORF">AMURIS_01182</name>
</gene>
<reference evidence="9 10" key="1">
    <citation type="submission" date="2018-01" db="EMBL/GenBank/DDBJ databases">
        <authorList>
            <person name="Gaut B.S."/>
            <person name="Morton B.R."/>
            <person name="Clegg M.T."/>
            <person name="Duvall M.R."/>
        </authorList>
    </citation>
    <scope>NUCLEOTIDE SEQUENCE [LARGE SCALE GENOMIC DNA]</scope>
    <source>
        <strain evidence="9">GP69</strain>
    </source>
</reference>
<dbReference type="PANTHER" id="PTHR30472:SF25">
    <property type="entry name" value="ABC TRANSPORTER PERMEASE PROTEIN MJ0876-RELATED"/>
    <property type="match status" value="1"/>
</dbReference>
<comment type="similarity">
    <text evidence="2">Belongs to the binding-protein-dependent transport system permease family. FecCD subfamily.</text>
</comment>
<feature type="transmembrane region" description="Helical" evidence="8">
    <location>
        <begin position="109"/>
        <end position="127"/>
    </location>
</feature>
<comment type="subcellular location">
    <subcellularLocation>
        <location evidence="1">Cell membrane</location>
        <topology evidence="1">Multi-pass membrane protein</topology>
    </subcellularLocation>
</comment>
<evidence type="ECO:0000256" key="5">
    <source>
        <dbReference type="ARBA" id="ARBA00022692"/>
    </source>
</evidence>
<keyword evidence="6 8" id="KW-1133">Transmembrane helix</keyword>
<evidence type="ECO:0000256" key="4">
    <source>
        <dbReference type="ARBA" id="ARBA00022475"/>
    </source>
</evidence>
<evidence type="ECO:0000256" key="7">
    <source>
        <dbReference type="ARBA" id="ARBA00023136"/>
    </source>
</evidence>
<feature type="transmembrane region" description="Helical" evidence="8">
    <location>
        <begin position="296"/>
        <end position="315"/>
    </location>
</feature>
<evidence type="ECO:0000256" key="2">
    <source>
        <dbReference type="ARBA" id="ARBA00007935"/>
    </source>
</evidence>
<organism evidence="9 10">
    <name type="scientific">Acetatifactor muris</name>
    <dbReference type="NCBI Taxonomy" id="879566"/>
    <lineage>
        <taxon>Bacteria</taxon>
        <taxon>Bacillati</taxon>
        <taxon>Bacillota</taxon>
        <taxon>Clostridia</taxon>
        <taxon>Lachnospirales</taxon>
        <taxon>Lachnospiraceae</taxon>
        <taxon>Acetatifactor</taxon>
    </lineage>
</organism>
<evidence type="ECO:0000256" key="8">
    <source>
        <dbReference type="SAM" id="Phobius"/>
    </source>
</evidence>
<dbReference type="Proteomes" id="UP000236311">
    <property type="component" value="Unassembled WGS sequence"/>
</dbReference>
<feature type="transmembrane region" description="Helical" evidence="8">
    <location>
        <begin position="55"/>
        <end position="76"/>
    </location>
</feature>
<keyword evidence="5 8" id="KW-0812">Transmembrane</keyword>
<dbReference type="InterPro" id="IPR037294">
    <property type="entry name" value="ABC_BtuC-like"/>
</dbReference>
<protein>
    <submittedName>
        <fullName evidence="9">Hemin transport system permease protein HmuU</fullName>
    </submittedName>
</protein>
<evidence type="ECO:0000313" key="10">
    <source>
        <dbReference type="Proteomes" id="UP000236311"/>
    </source>
</evidence>
<feature type="transmembrane region" description="Helical" evidence="8">
    <location>
        <begin position="180"/>
        <end position="200"/>
    </location>
</feature>
<feature type="transmembrane region" description="Helical" evidence="8">
    <location>
        <begin position="83"/>
        <end position="103"/>
    </location>
</feature>
<dbReference type="Pfam" id="PF01032">
    <property type="entry name" value="FecCD"/>
    <property type="match status" value="1"/>
</dbReference>
<dbReference type="EMBL" id="OFSM01000005">
    <property type="protein sequence ID" value="SOY28475.1"/>
    <property type="molecule type" value="Genomic_DNA"/>
</dbReference>
<feature type="transmembrane region" description="Helical" evidence="8">
    <location>
        <begin position="268"/>
        <end position="290"/>
    </location>
</feature>
<evidence type="ECO:0000313" key="9">
    <source>
        <dbReference type="EMBL" id="SOY28475.1"/>
    </source>
</evidence>
<dbReference type="CDD" id="cd06550">
    <property type="entry name" value="TM_ABC_iron-siderophores_like"/>
    <property type="match status" value="1"/>
</dbReference>
<dbReference type="GO" id="GO:0022857">
    <property type="term" value="F:transmembrane transporter activity"/>
    <property type="evidence" value="ECO:0007669"/>
    <property type="project" value="InterPro"/>
</dbReference>
<dbReference type="GO" id="GO:0005886">
    <property type="term" value="C:plasma membrane"/>
    <property type="evidence" value="ECO:0007669"/>
    <property type="project" value="UniProtKB-SubCell"/>
</dbReference>
<evidence type="ECO:0000256" key="1">
    <source>
        <dbReference type="ARBA" id="ARBA00004651"/>
    </source>
</evidence>
<keyword evidence="4" id="KW-1003">Cell membrane</keyword>
<dbReference type="Gene3D" id="1.10.3470.10">
    <property type="entry name" value="ABC transporter involved in vitamin B12 uptake, BtuC"/>
    <property type="match status" value="1"/>
</dbReference>
<dbReference type="PANTHER" id="PTHR30472">
    <property type="entry name" value="FERRIC ENTEROBACTIN TRANSPORT SYSTEM PERMEASE PROTEIN"/>
    <property type="match status" value="1"/>
</dbReference>
<keyword evidence="10" id="KW-1185">Reference proteome</keyword>
<keyword evidence="3" id="KW-0813">Transport</keyword>
<keyword evidence="7 8" id="KW-0472">Membrane</keyword>
<dbReference type="SUPFAM" id="SSF81345">
    <property type="entry name" value="ABC transporter involved in vitamin B12 uptake, BtuC"/>
    <property type="match status" value="1"/>
</dbReference>
<evidence type="ECO:0000256" key="6">
    <source>
        <dbReference type="ARBA" id="ARBA00022989"/>
    </source>
</evidence>